<feature type="domain" description="Endoribonuclease YicC-like C-terminal" evidence="7">
    <location>
        <begin position="162"/>
        <end position="281"/>
    </location>
</feature>
<evidence type="ECO:0000313" key="9">
    <source>
        <dbReference type="Proteomes" id="UP000198584"/>
    </source>
</evidence>
<dbReference type="GO" id="GO:0016787">
    <property type="term" value="F:hydrolase activity"/>
    <property type="evidence" value="ECO:0007669"/>
    <property type="project" value="UniProtKB-KW"/>
</dbReference>
<dbReference type="Pfam" id="PF03755">
    <property type="entry name" value="YicC-like_N"/>
    <property type="match status" value="1"/>
</dbReference>
<evidence type="ECO:0000256" key="5">
    <source>
        <dbReference type="ARBA" id="ARBA00035648"/>
    </source>
</evidence>
<evidence type="ECO:0000259" key="7">
    <source>
        <dbReference type="Pfam" id="PF08340"/>
    </source>
</evidence>
<dbReference type="GO" id="GO:0004521">
    <property type="term" value="F:RNA endonuclease activity"/>
    <property type="evidence" value="ECO:0007669"/>
    <property type="project" value="InterPro"/>
</dbReference>
<feature type="domain" description="Endoribonuclease YicC-like N-terminal" evidence="6">
    <location>
        <begin position="6"/>
        <end position="144"/>
    </location>
</feature>
<proteinExistence type="inferred from homology"/>
<dbReference type="STRING" id="571932.SAMN05421743_12653"/>
<dbReference type="PANTHER" id="PTHR30636:SF3">
    <property type="entry name" value="UPF0701 PROTEIN YICC"/>
    <property type="match status" value="1"/>
</dbReference>
<evidence type="ECO:0000256" key="1">
    <source>
        <dbReference type="ARBA" id="ARBA00001968"/>
    </source>
</evidence>
<dbReference type="InterPro" id="IPR013551">
    <property type="entry name" value="YicC-like_C"/>
</dbReference>
<dbReference type="InterPro" id="IPR005229">
    <property type="entry name" value="YicC/YloC-like"/>
</dbReference>
<sequence>MELGEARLSLEVRSVNHRFLDISTKMPRTFLFLEDKMKKVIQQSIHRGKIDIFLSIEGEGLGKRELKLDWDLADQYFSRLKELKSHYALTGDVTVDMVTKLDDVFLVQEQEHNEKQWEQHVLSTLEAAVLKLMEMRQREGDALKRDMLNRLSNIQQIVEGIGERREGVIEAYRDRIKQRIKEYIQEELHVEDSRILQEVALLAEKGDITEEITRLFSHIEQFVDTLEKPNAIGRRLDFIVQEMHREVNTIGSKSNDAKISEWVVLLKSEIEKIKEQVQNVE</sequence>
<evidence type="ECO:0000256" key="4">
    <source>
        <dbReference type="ARBA" id="ARBA00022801"/>
    </source>
</evidence>
<keyword evidence="3" id="KW-0255">Endonuclease</keyword>
<dbReference type="AlphaFoldDB" id="A0A1H4HD95"/>
<evidence type="ECO:0000256" key="2">
    <source>
        <dbReference type="ARBA" id="ARBA00022722"/>
    </source>
</evidence>
<dbReference type="EMBL" id="FNQR01000026">
    <property type="protein sequence ID" value="SEB19754.1"/>
    <property type="molecule type" value="Genomic_DNA"/>
</dbReference>
<evidence type="ECO:0000313" key="8">
    <source>
        <dbReference type="EMBL" id="SEB19754.1"/>
    </source>
</evidence>
<accession>A0A1H4HD95</accession>
<gene>
    <name evidence="8" type="ORF">SAMN05421743_12653</name>
</gene>
<dbReference type="PANTHER" id="PTHR30636">
    <property type="entry name" value="UPF0701 PROTEIN YICC"/>
    <property type="match status" value="1"/>
</dbReference>
<keyword evidence="4" id="KW-0378">Hydrolase</keyword>
<protein>
    <submittedName>
        <fullName evidence="8">TIGR00255 family protein</fullName>
    </submittedName>
</protein>
<dbReference type="NCBIfam" id="TIGR00255">
    <property type="entry name" value="YicC/YloC family endoribonuclease"/>
    <property type="match status" value="1"/>
</dbReference>
<organism evidence="8 9">
    <name type="scientific">Thalassobacillus cyri</name>
    <dbReference type="NCBI Taxonomy" id="571932"/>
    <lineage>
        <taxon>Bacteria</taxon>
        <taxon>Bacillati</taxon>
        <taxon>Bacillota</taxon>
        <taxon>Bacilli</taxon>
        <taxon>Bacillales</taxon>
        <taxon>Bacillaceae</taxon>
        <taxon>Thalassobacillus</taxon>
    </lineage>
</organism>
<keyword evidence="2" id="KW-0540">Nuclease</keyword>
<comment type="cofactor">
    <cofactor evidence="1">
        <name>a divalent metal cation</name>
        <dbReference type="ChEBI" id="CHEBI:60240"/>
    </cofactor>
</comment>
<evidence type="ECO:0000259" key="6">
    <source>
        <dbReference type="Pfam" id="PF03755"/>
    </source>
</evidence>
<dbReference type="Pfam" id="PF08340">
    <property type="entry name" value="YicC-like_C"/>
    <property type="match status" value="1"/>
</dbReference>
<dbReference type="Proteomes" id="UP000198584">
    <property type="component" value="Unassembled WGS sequence"/>
</dbReference>
<name>A0A1H4HD95_9BACI</name>
<reference evidence="8 9" key="1">
    <citation type="submission" date="2016-10" db="EMBL/GenBank/DDBJ databases">
        <authorList>
            <person name="de Groot N.N."/>
        </authorList>
    </citation>
    <scope>NUCLEOTIDE SEQUENCE [LARGE SCALE GENOMIC DNA]</scope>
    <source>
        <strain evidence="8 9">CCM7597</strain>
    </source>
</reference>
<dbReference type="InterPro" id="IPR013527">
    <property type="entry name" value="YicC-like_N"/>
</dbReference>
<comment type="similarity">
    <text evidence="5">Belongs to the YicC/YloC family.</text>
</comment>
<keyword evidence="9" id="KW-1185">Reference proteome</keyword>
<evidence type="ECO:0000256" key="3">
    <source>
        <dbReference type="ARBA" id="ARBA00022759"/>
    </source>
</evidence>